<dbReference type="EMBL" id="JAHRHJ020000001">
    <property type="protein sequence ID" value="KAH9328578.1"/>
    <property type="molecule type" value="Genomic_DNA"/>
</dbReference>
<reference evidence="2 3" key="1">
    <citation type="journal article" date="2021" name="Nat. Plants">
        <title>The Taxus genome provides insights into paclitaxel biosynthesis.</title>
        <authorList>
            <person name="Xiong X."/>
            <person name="Gou J."/>
            <person name="Liao Q."/>
            <person name="Li Y."/>
            <person name="Zhou Q."/>
            <person name="Bi G."/>
            <person name="Li C."/>
            <person name="Du R."/>
            <person name="Wang X."/>
            <person name="Sun T."/>
            <person name="Guo L."/>
            <person name="Liang H."/>
            <person name="Lu P."/>
            <person name="Wu Y."/>
            <person name="Zhang Z."/>
            <person name="Ro D.K."/>
            <person name="Shang Y."/>
            <person name="Huang S."/>
            <person name="Yan J."/>
        </authorList>
    </citation>
    <scope>NUCLEOTIDE SEQUENCE [LARGE SCALE GENOMIC DNA]</scope>
    <source>
        <strain evidence="2">Ta-2019</strain>
    </source>
</reference>
<gene>
    <name evidence="2" type="ORF">KI387_000686</name>
</gene>
<organism evidence="2 3">
    <name type="scientific">Taxus chinensis</name>
    <name type="common">Chinese yew</name>
    <name type="synonym">Taxus wallichiana var. chinensis</name>
    <dbReference type="NCBI Taxonomy" id="29808"/>
    <lineage>
        <taxon>Eukaryota</taxon>
        <taxon>Viridiplantae</taxon>
        <taxon>Streptophyta</taxon>
        <taxon>Embryophyta</taxon>
        <taxon>Tracheophyta</taxon>
        <taxon>Spermatophyta</taxon>
        <taxon>Pinopsida</taxon>
        <taxon>Pinidae</taxon>
        <taxon>Conifers II</taxon>
        <taxon>Cupressales</taxon>
        <taxon>Taxaceae</taxon>
        <taxon>Taxus</taxon>
    </lineage>
</organism>
<accession>A0AA38LKP5</accession>
<name>A0AA38LKP5_TAXCH</name>
<feature type="region of interest" description="Disordered" evidence="1">
    <location>
        <begin position="32"/>
        <end position="53"/>
    </location>
</feature>
<comment type="caution">
    <text evidence="2">The sequence shown here is derived from an EMBL/GenBank/DDBJ whole genome shotgun (WGS) entry which is preliminary data.</text>
</comment>
<dbReference type="Proteomes" id="UP000824469">
    <property type="component" value="Unassembled WGS sequence"/>
</dbReference>
<proteinExistence type="predicted"/>
<protein>
    <submittedName>
        <fullName evidence="2">Uncharacterized protein</fullName>
    </submittedName>
</protein>
<evidence type="ECO:0000313" key="3">
    <source>
        <dbReference type="Proteomes" id="UP000824469"/>
    </source>
</evidence>
<dbReference type="OMA" id="NEPNIYM"/>
<sequence>MDSDKMLEFESAYNSICERLKTLRTIYMNQKVGNPENSLSPSRSCNTPSGITTSAESDLVHMYPAESPGDPLRGKSPVGCSVRLLKNAEESISDHGKDPDKIIAADVQRAEGTEGQMGHFTSKYKATAEYQTGVLGEAFVWKTERGAGSSKILRSLQSIEVLKEQARGQVGEQIIGAFEERSGEVDRIGIDLVDKNMSDIVGNLSHILQGRVDQVEVKAKRIAELEGALSNLRSLSGAMQEKRLVIQGLLDKAFSTAESGIL</sequence>
<evidence type="ECO:0000256" key="1">
    <source>
        <dbReference type="SAM" id="MobiDB-lite"/>
    </source>
</evidence>
<evidence type="ECO:0000313" key="2">
    <source>
        <dbReference type="EMBL" id="KAH9328578.1"/>
    </source>
</evidence>
<keyword evidence="3" id="KW-1185">Reference proteome</keyword>
<dbReference type="AlphaFoldDB" id="A0AA38LKP5"/>